<dbReference type="EMBL" id="JADINA010000034">
    <property type="protein sequence ID" value="MBO8426760.1"/>
    <property type="molecule type" value="Genomic_DNA"/>
</dbReference>
<name>A0A9D9DIE7_9FIRM</name>
<organism evidence="1 2">
    <name type="scientific">Candidatus Alloenteromonas pullistercoris</name>
    <dbReference type="NCBI Taxonomy" id="2840785"/>
    <lineage>
        <taxon>Bacteria</taxon>
        <taxon>Bacillati</taxon>
        <taxon>Bacillota</taxon>
        <taxon>Bacillota incertae sedis</taxon>
        <taxon>Candidatus Alloenteromonas</taxon>
    </lineage>
</organism>
<protein>
    <submittedName>
        <fullName evidence="1">Uncharacterized protein</fullName>
    </submittedName>
</protein>
<evidence type="ECO:0000313" key="2">
    <source>
        <dbReference type="Proteomes" id="UP000823634"/>
    </source>
</evidence>
<dbReference type="Proteomes" id="UP000823634">
    <property type="component" value="Unassembled WGS sequence"/>
</dbReference>
<reference evidence="1" key="1">
    <citation type="submission" date="2020-10" db="EMBL/GenBank/DDBJ databases">
        <authorList>
            <person name="Gilroy R."/>
        </authorList>
    </citation>
    <scope>NUCLEOTIDE SEQUENCE</scope>
    <source>
        <strain evidence="1">17113</strain>
    </source>
</reference>
<gene>
    <name evidence="1" type="ORF">IAC61_05570</name>
</gene>
<evidence type="ECO:0000313" key="1">
    <source>
        <dbReference type="EMBL" id="MBO8426760.1"/>
    </source>
</evidence>
<reference evidence="1" key="2">
    <citation type="journal article" date="2021" name="PeerJ">
        <title>Extensive microbial diversity within the chicken gut microbiome revealed by metagenomics and culture.</title>
        <authorList>
            <person name="Gilroy R."/>
            <person name="Ravi A."/>
            <person name="Getino M."/>
            <person name="Pursley I."/>
            <person name="Horton D.L."/>
            <person name="Alikhan N.F."/>
            <person name="Baker D."/>
            <person name="Gharbi K."/>
            <person name="Hall N."/>
            <person name="Watson M."/>
            <person name="Adriaenssens E.M."/>
            <person name="Foster-Nyarko E."/>
            <person name="Jarju S."/>
            <person name="Secka A."/>
            <person name="Antonio M."/>
            <person name="Oren A."/>
            <person name="Chaudhuri R.R."/>
            <person name="La Ragione R."/>
            <person name="Hildebrand F."/>
            <person name="Pallen M.J."/>
        </authorList>
    </citation>
    <scope>NUCLEOTIDE SEQUENCE</scope>
    <source>
        <strain evidence="1">17113</strain>
    </source>
</reference>
<dbReference type="AlphaFoldDB" id="A0A9D9DIE7"/>
<accession>A0A9D9DIE7</accession>
<sequence length="236" mass="27603">MDTDLFRDILASMHSISHDITEILYLRYFDKLGNENKYILSVMLDAYKSVEVFCLAMQEIALVQAGALLRQLTEQVAISSILVERPELRPAYIDHHKFRTAIMDLEKEEQKRRISENYGSYKREAFPYLDYGWIEKGYNERKMLMFAGFNDIVRWKEAYLDKMVHCTITSTSLVGPNQDYPITEAFIQIASKLFDHLCVAFHNLTNFAFVFDGEDRFNGVFRELYKRLFSKSAPKA</sequence>
<comment type="caution">
    <text evidence="1">The sequence shown here is derived from an EMBL/GenBank/DDBJ whole genome shotgun (WGS) entry which is preliminary data.</text>
</comment>
<proteinExistence type="predicted"/>